<name>W4KKL7_HETIT</name>
<proteinExistence type="predicted"/>
<keyword evidence="3" id="KW-1185">Reference proteome</keyword>
<protein>
    <submittedName>
        <fullName evidence="2">Uncharacterized protein</fullName>
    </submittedName>
</protein>
<dbReference type="InParanoid" id="W4KKL7"/>
<sequence length="130" mass="13386">MLPAPAPGPPPHLFPYPAAPSILHSANLSVISRPFLGLSLLLFVSSSAPRTASSPASKTPVPPTPASAHPHLLPHTLPTVSYSQLNTAPAPCAPAPAHTHTKQRPLPYSGLSLNLALPLPPLSLPLHPAS</sequence>
<feature type="compositionally biased region" description="Polar residues" evidence="1">
    <location>
        <begin position="78"/>
        <end position="87"/>
    </location>
</feature>
<dbReference type="KEGG" id="hir:HETIRDRAFT_449127"/>
<dbReference type="RefSeq" id="XP_009543015.1">
    <property type="nucleotide sequence ID" value="XM_009544720.1"/>
</dbReference>
<evidence type="ECO:0000256" key="1">
    <source>
        <dbReference type="SAM" id="MobiDB-lite"/>
    </source>
</evidence>
<dbReference type="Proteomes" id="UP000030671">
    <property type="component" value="Unassembled WGS sequence"/>
</dbReference>
<evidence type="ECO:0000313" key="3">
    <source>
        <dbReference type="Proteomes" id="UP000030671"/>
    </source>
</evidence>
<feature type="compositionally biased region" description="Low complexity" evidence="1">
    <location>
        <begin position="49"/>
        <end position="59"/>
    </location>
</feature>
<evidence type="ECO:0000313" key="2">
    <source>
        <dbReference type="EMBL" id="ETW86259.1"/>
    </source>
</evidence>
<accession>W4KKL7</accession>
<gene>
    <name evidence="2" type="ORF">HETIRDRAFT_449127</name>
</gene>
<dbReference type="HOGENOM" id="CLU_1938436_0_0_1"/>
<organism evidence="2 3">
    <name type="scientific">Heterobasidion irregulare (strain TC 32-1)</name>
    <dbReference type="NCBI Taxonomy" id="747525"/>
    <lineage>
        <taxon>Eukaryota</taxon>
        <taxon>Fungi</taxon>
        <taxon>Dikarya</taxon>
        <taxon>Basidiomycota</taxon>
        <taxon>Agaricomycotina</taxon>
        <taxon>Agaricomycetes</taxon>
        <taxon>Russulales</taxon>
        <taxon>Bondarzewiaceae</taxon>
        <taxon>Heterobasidion</taxon>
        <taxon>Heterobasidion annosum species complex</taxon>
    </lineage>
</organism>
<reference evidence="2 3" key="1">
    <citation type="journal article" date="2012" name="New Phytol.">
        <title>Insight into trade-off between wood decay and parasitism from the genome of a fungal forest pathogen.</title>
        <authorList>
            <person name="Olson A."/>
            <person name="Aerts A."/>
            <person name="Asiegbu F."/>
            <person name="Belbahri L."/>
            <person name="Bouzid O."/>
            <person name="Broberg A."/>
            <person name="Canback B."/>
            <person name="Coutinho P.M."/>
            <person name="Cullen D."/>
            <person name="Dalman K."/>
            <person name="Deflorio G."/>
            <person name="van Diepen L.T."/>
            <person name="Dunand C."/>
            <person name="Duplessis S."/>
            <person name="Durling M."/>
            <person name="Gonthier P."/>
            <person name="Grimwood J."/>
            <person name="Fossdal C.G."/>
            <person name="Hansson D."/>
            <person name="Henrissat B."/>
            <person name="Hietala A."/>
            <person name="Himmelstrand K."/>
            <person name="Hoffmeister D."/>
            <person name="Hogberg N."/>
            <person name="James T.Y."/>
            <person name="Karlsson M."/>
            <person name="Kohler A."/>
            <person name="Kues U."/>
            <person name="Lee Y.H."/>
            <person name="Lin Y.C."/>
            <person name="Lind M."/>
            <person name="Lindquist E."/>
            <person name="Lombard V."/>
            <person name="Lucas S."/>
            <person name="Lunden K."/>
            <person name="Morin E."/>
            <person name="Murat C."/>
            <person name="Park J."/>
            <person name="Raffaello T."/>
            <person name="Rouze P."/>
            <person name="Salamov A."/>
            <person name="Schmutz J."/>
            <person name="Solheim H."/>
            <person name="Stahlberg J."/>
            <person name="Velez H."/>
            <person name="de Vries R.P."/>
            <person name="Wiebenga A."/>
            <person name="Woodward S."/>
            <person name="Yakovlev I."/>
            <person name="Garbelotto M."/>
            <person name="Martin F."/>
            <person name="Grigoriev I.V."/>
            <person name="Stenlid J."/>
        </authorList>
    </citation>
    <scope>NUCLEOTIDE SEQUENCE [LARGE SCALE GENOMIC DNA]</scope>
    <source>
        <strain evidence="2 3">TC 32-1</strain>
    </source>
</reference>
<dbReference type="GeneID" id="20675913"/>
<feature type="region of interest" description="Disordered" evidence="1">
    <location>
        <begin position="49"/>
        <end position="105"/>
    </location>
</feature>
<dbReference type="EMBL" id="KI925455">
    <property type="protein sequence ID" value="ETW86259.1"/>
    <property type="molecule type" value="Genomic_DNA"/>
</dbReference>
<dbReference type="AlphaFoldDB" id="W4KKL7"/>